<sequence length="180" mass="20620">MLELNLDRLRMAMDDLIMKLAKIFAKPKPQLSRPQASPEGGKIQMHFEELLKSNTSIFVEELLAEHFWDLIKFVKTRASEDPSSPTSERAITVAEVEPIVKDFVNRWKSSIELMLKDVITSFSNFLCGMEILKAALTQMLLYYTRLTDCMKKVSGGSALNKDLVSISSIMYEIRKYSRTF</sequence>
<gene>
    <name evidence="1" type="ORF">MLD38_025067</name>
</gene>
<protein>
    <submittedName>
        <fullName evidence="1">Uncharacterized protein</fullName>
    </submittedName>
</protein>
<name>A0ACB9NVU3_9MYRT</name>
<keyword evidence="2" id="KW-1185">Reference proteome</keyword>
<accession>A0ACB9NVU3</accession>
<proteinExistence type="predicted"/>
<evidence type="ECO:0000313" key="1">
    <source>
        <dbReference type="EMBL" id="KAI4340206.1"/>
    </source>
</evidence>
<reference evidence="2" key="1">
    <citation type="journal article" date="2023" name="Front. Plant Sci.">
        <title>Chromosomal-level genome assembly of Melastoma candidum provides insights into trichome evolution.</title>
        <authorList>
            <person name="Zhong Y."/>
            <person name="Wu W."/>
            <person name="Sun C."/>
            <person name="Zou P."/>
            <person name="Liu Y."/>
            <person name="Dai S."/>
            <person name="Zhou R."/>
        </authorList>
    </citation>
    <scope>NUCLEOTIDE SEQUENCE [LARGE SCALE GENOMIC DNA]</scope>
</reference>
<organism evidence="1 2">
    <name type="scientific">Melastoma candidum</name>
    <dbReference type="NCBI Taxonomy" id="119954"/>
    <lineage>
        <taxon>Eukaryota</taxon>
        <taxon>Viridiplantae</taxon>
        <taxon>Streptophyta</taxon>
        <taxon>Embryophyta</taxon>
        <taxon>Tracheophyta</taxon>
        <taxon>Spermatophyta</taxon>
        <taxon>Magnoliopsida</taxon>
        <taxon>eudicotyledons</taxon>
        <taxon>Gunneridae</taxon>
        <taxon>Pentapetalae</taxon>
        <taxon>rosids</taxon>
        <taxon>malvids</taxon>
        <taxon>Myrtales</taxon>
        <taxon>Melastomataceae</taxon>
        <taxon>Melastomatoideae</taxon>
        <taxon>Melastomateae</taxon>
        <taxon>Melastoma</taxon>
    </lineage>
</organism>
<comment type="caution">
    <text evidence="1">The sequence shown here is derived from an EMBL/GenBank/DDBJ whole genome shotgun (WGS) entry which is preliminary data.</text>
</comment>
<dbReference type="Proteomes" id="UP001057402">
    <property type="component" value="Chromosome 7"/>
</dbReference>
<dbReference type="EMBL" id="CM042886">
    <property type="protein sequence ID" value="KAI4340206.1"/>
    <property type="molecule type" value="Genomic_DNA"/>
</dbReference>
<evidence type="ECO:0000313" key="2">
    <source>
        <dbReference type="Proteomes" id="UP001057402"/>
    </source>
</evidence>